<evidence type="ECO:0000313" key="3">
    <source>
        <dbReference type="EMBL" id="QJC21678.1"/>
    </source>
</evidence>
<dbReference type="KEGG" id="arca:HC352_03600"/>
<feature type="domain" description="Rv2175c C-terminal" evidence="1">
    <location>
        <begin position="83"/>
        <end position="131"/>
    </location>
</feature>
<name>A0A6H2EJD8_9ACTO</name>
<keyword evidence="4" id="KW-1185">Reference proteome</keyword>
<dbReference type="EMBL" id="CP050804">
    <property type="protein sequence ID" value="QJC21678.1"/>
    <property type="molecule type" value="Genomic_DNA"/>
</dbReference>
<dbReference type="GO" id="GO:0003677">
    <property type="term" value="F:DNA binding"/>
    <property type="evidence" value="ECO:0007669"/>
    <property type="project" value="InterPro"/>
</dbReference>
<protein>
    <submittedName>
        <fullName evidence="3">Helix-turn-helix domain-containing protein</fullName>
    </submittedName>
</protein>
<dbReference type="Pfam" id="PF18367">
    <property type="entry name" value="Rv2175c_C"/>
    <property type="match status" value="1"/>
</dbReference>
<reference evidence="3 4" key="1">
    <citation type="submission" date="2020-03" db="EMBL/GenBank/DDBJ databases">
        <title>Complete genome of Arcanobacterium buesumensis sp. nov. strain 2701.</title>
        <authorList>
            <person name="Borowiak M."/>
            <person name="Alssahen M."/>
            <person name="Laemmler C."/>
            <person name="Malorny B."/>
            <person name="Hassan A."/>
            <person name="Prenger-Berninghoff E."/>
            <person name="Ploetz M."/>
            <person name="Abdulmawjood A."/>
        </authorList>
    </citation>
    <scope>NUCLEOTIDE SEQUENCE [LARGE SCALE GENOMIC DNA]</scope>
    <source>
        <strain evidence="3 4">2701</strain>
    </source>
</reference>
<sequence length="137" mass="15516">MFSVSPLFFQYVSYHWRVNNVCAYGEWLSIPEVADILNLQQRDVRAALDRHELIAVRRGQHNALAIHCEQLVEEDGKIQILPALHGTVVALHDAGFTDNEALDWLLRDEPELEMTPLAALHSGNIHAVRRIIIGLAF</sequence>
<dbReference type="AlphaFoldDB" id="A0A6H2EJD8"/>
<dbReference type="InterPro" id="IPR041098">
    <property type="entry name" value="Rv2175c_C"/>
</dbReference>
<gene>
    <name evidence="3" type="ORF">HC352_03600</name>
</gene>
<feature type="domain" description="DNA-binding protein Rv2175c wHTH" evidence="2">
    <location>
        <begin position="26"/>
        <end position="60"/>
    </location>
</feature>
<evidence type="ECO:0000259" key="2">
    <source>
        <dbReference type="Pfam" id="PF21531"/>
    </source>
</evidence>
<accession>A0A6H2EJD8</accession>
<evidence type="ECO:0000313" key="4">
    <source>
        <dbReference type="Proteomes" id="UP000502298"/>
    </source>
</evidence>
<organism evidence="3 4">
    <name type="scientific">Arcanobacterium buesumense</name>
    <dbReference type="NCBI Taxonomy" id="2722751"/>
    <lineage>
        <taxon>Bacteria</taxon>
        <taxon>Bacillati</taxon>
        <taxon>Actinomycetota</taxon>
        <taxon>Actinomycetes</taxon>
        <taxon>Actinomycetales</taxon>
        <taxon>Actinomycetaceae</taxon>
        <taxon>Arcanobacterium</taxon>
    </lineage>
</organism>
<proteinExistence type="predicted"/>
<dbReference type="InterPro" id="IPR048576">
    <property type="entry name" value="Rv2175c_wHTH"/>
</dbReference>
<evidence type="ECO:0000259" key="1">
    <source>
        <dbReference type="Pfam" id="PF18367"/>
    </source>
</evidence>
<dbReference type="Pfam" id="PF21531">
    <property type="entry name" value="Rv2175c_wHTH"/>
    <property type="match status" value="1"/>
</dbReference>
<dbReference type="Proteomes" id="UP000502298">
    <property type="component" value="Chromosome"/>
</dbReference>